<proteinExistence type="predicted"/>
<sequence>MPMSDGRNVLKKIAFQVGNKFFRFALNPENMTYVRPHRTTVLKTKSRIIVEDFQSDIPTYTISGTTGFNPTGKASDRGIAKIKEMKAFLEDYAETGGNGRTAAEDFYFHNFTNDESFVVHLSPEGVTYTQDVNAPLMYRYEIKFVILRKSTDPADDDVVQPEIGNRYPTVNPGGGSSGLPNVTPPGGSVWIPSPILPPLGGSIGMPTPILPGGGSNSGSGSGGNKGNGGYDPSSGNDGIYNKGDDSIYIPGTGRNPVNPQSPSPLAYQYGMSGLGFNIGYYGRWY</sequence>
<feature type="region of interest" description="Disordered" evidence="1">
    <location>
        <begin position="202"/>
        <end position="261"/>
    </location>
</feature>
<name>A0A2S0CSC9_9CAUD</name>
<dbReference type="Pfam" id="PF23980">
    <property type="entry name" value="Phage_tail_tube_init"/>
    <property type="match status" value="1"/>
</dbReference>
<reference evidence="2 3" key="1">
    <citation type="submission" date="2016-10" db="EMBL/GenBank/DDBJ databases">
        <title>Complete Genome Sequence of Bacillus Phage BCP12.</title>
        <authorList>
            <person name="Ghosh K."/>
            <person name="Kim K.-P."/>
        </authorList>
    </citation>
    <scope>NUCLEOTIDE SEQUENCE [LARGE SCALE GENOMIC DNA]</scope>
</reference>
<gene>
    <name evidence="2" type="ORF">BCP12_159</name>
</gene>
<accession>A0A2S0CSC9</accession>
<dbReference type="EMBL" id="KX987999">
    <property type="protein sequence ID" value="AQN32571.1"/>
    <property type="molecule type" value="Genomic_DNA"/>
</dbReference>
<evidence type="ECO:0000313" key="3">
    <source>
        <dbReference type="Proteomes" id="UP000246806"/>
    </source>
</evidence>
<dbReference type="Proteomes" id="UP000246806">
    <property type="component" value="Genome"/>
</dbReference>
<evidence type="ECO:0000313" key="2">
    <source>
        <dbReference type="EMBL" id="AQN32571.1"/>
    </source>
</evidence>
<dbReference type="InterPro" id="IPR056958">
    <property type="entry name" value="Phage_tail_tube_init_put"/>
</dbReference>
<feature type="compositionally biased region" description="Gly residues" evidence="1">
    <location>
        <begin position="211"/>
        <end position="229"/>
    </location>
</feature>
<evidence type="ECO:0000256" key="1">
    <source>
        <dbReference type="SAM" id="MobiDB-lite"/>
    </source>
</evidence>
<organism evidence="2 3">
    <name type="scientific">Bacillus phage BCP12</name>
    <dbReference type="NCBI Taxonomy" id="1913122"/>
    <lineage>
        <taxon>Viruses</taxon>
        <taxon>Duplodnaviria</taxon>
        <taxon>Heunggongvirae</taxon>
        <taxon>Uroviricota</taxon>
        <taxon>Caudoviricetes</taxon>
        <taxon>Herelleviridae</taxon>
        <taxon>Bastillevirinae</taxon>
        <taxon>Tsarbombavirus</taxon>
        <taxon>Tsarbombavirus BCP78</taxon>
    </lineage>
</organism>
<protein>
    <submittedName>
        <fullName evidence="2">Uncharacterized protein</fullName>
    </submittedName>
</protein>